<dbReference type="OrthoDB" id="56357at2157"/>
<name>A0A1V0N3P7_9ARCH</name>
<dbReference type="GeneID" id="31676321"/>
<sequence>MDRKDVNLKMDMKMKLVISGNADIFRWSKLHNITMSIFIKEDSQNSGDYYFEAFIAKDQEIAGFKELIDAYGAIESEHFFLVVRPLVNQKILNFIKELWTVPSISFSETKVENGKLILRIIFHSNYKKDLSLILNRYLVIPYFIDDIILTKNEGFTYLLEKKNKRVPLSIIQYSLPLSIHDGDDISRILEENNGIAEVVESPYDRDNFKLHLFLENPVEENDKIRVISREDKIYEAYSTNKLLSTIRNKANERGIFRNQLFIKIKDGRIYSSSSVNTYRAMEYLKLTFASSMGLYGKNFIRLENCTDFDPSLHDSL</sequence>
<organism evidence="1 2">
    <name type="scientific">Ferroplasma acidiphilum</name>
    <dbReference type="NCBI Taxonomy" id="74969"/>
    <lineage>
        <taxon>Archaea</taxon>
        <taxon>Methanobacteriati</taxon>
        <taxon>Thermoplasmatota</taxon>
        <taxon>Thermoplasmata</taxon>
        <taxon>Thermoplasmatales</taxon>
        <taxon>Ferroplasmaceae</taxon>
        <taxon>Ferroplasma</taxon>
    </lineage>
</organism>
<dbReference type="EMBL" id="CP015363">
    <property type="protein sequence ID" value="ARD84719.1"/>
    <property type="molecule type" value="Genomic_DNA"/>
</dbReference>
<dbReference type="STRING" id="74969.FAD_0819"/>
<proteinExistence type="predicted"/>
<dbReference type="Pfam" id="PF19020">
    <property type="entry name" value="Ta1207"/>
    <property type="match status" value="1"/>
</dbReference>
<keyword evidence="2" id="KW-1185">Reference proteome</keyword>
<reference evidence="1 2" key="1">
    <citation type="submission" date="2011-10" db="EMBL/GenBank/DDBJ databases">
        <title>Metabolic and evolutionary patterns in the extreme acidophile Ferroplasma acidiphilum.</title>
        <authorList>
            <person name="Golyshina O.V."/>
            <person name="Kozyavkin S.A."/>
            <person name="Tatusov R.L."/>
            <person name="Slesarev A.I."/>
            <person name="Golyshin P.N."/>
        </authorList>
    </citation>
    <scope>NUCLEOTIDE SEQUENCE [LARGE SCALE GENOMIC DNA]</scope>
    <source>
        <strain evidence="2">Y</strain>
    </source>
</reference>
<protein>
    <submittedName>
        <fullName evidence="1">Uncharacterized protein</fullName>
    </submittedName>
</protein>
<dbReference type="InterPro" id="IPR043958">
    <property type="entry name" value="Ta1207"/>
</dbReference>
<dbReference type="KEGG" id="fai:FAD_0819"/>
<dbReference type="RefSeq" id="WP_081142014.1">
    <property type="nucleotide sequence ID" value="NZ_CP015363.1"/>
</dbReference>
<evidence type="ECO:0000313" key="1">
    <source>
        <dbReference type="EMBL" id="ARD84719.1"/>
    </source>
</evidence>
<evidence type="ECO:0000313" key="2">
    <source>
        <dbReference type="Proteomes" id="UP000192050"/>
    </source>
</evidence>
<dbReference type="AlphaFoldDB" id="A0A1V0N3P7"/>
<dbReference type="Proteomes" id="UP000192050">
    <property type="component" value="Chromosome"/>
</dbReference>
<gene>
    <name evidence="1" type="ORF">FAD_0819</name>
</gene>
<accession>A0A1V0N3P7</accession>